<keyword evidence="9" id="KW-0131">Cell cycle</keyword>
<evidence type="ECO:0000313" key="12">
    <source>
        <dbReference type="Proteomes" id="UP000001876"/>
    </source>
</evidence>
<keyword evidence="7" id="KW-0833">Ubl conjugation pathway</keyword>
<gene>
    <name evidence="11" type="ORF">MICPUCDRAFT_59963</name>
</gene>
<evidence type="ECO:0000256" key="2">
    <source>
        <dbReference type="ARBA" id="ARBA00004906"/>
    </source>
</evidence>
<dbReference type="Pfam" id="PF05839">
    <property type="entry name" value="Apc13p"/>
    <property type="match status" value="1"/>
</dbReference>
<evidence type="ECO:0000256" key="4">
    <source>
        <dbReference type="ARBA" id="ARBA00013935"/>
    </source>
</evidence>
<comment type="similarity">
    <text evidence="3">Belongs to the APC13 family.</text>
</comment>
<accession>C1MYN2</accession>
<evidence type="ECO:0000256" key="5">
    <source>
        <dbReference type="ARBA" id="ARBA00022618"/>
    </source>
</evidence>
<organism evidence="12">
    <name type="scientific">Micromonas pusilla (strain CCMP1545)</name>
    <name type="common">Picoplanktonic green alga</name>
    <dbReference type="NCBI Taxonomy" id="564608"/>
    <lineage>
        <taxon>Eukaryota</taxon>
        <taxon>Viridiplantae</taxon>
        <taxon>Chlorophyta</taxon>
        <taxon>Mamiellophyceae</taxon>
        <taxon>Mamiellales</taxon>
        <taxon>Mamiellaceae</taxon>
        <taxon>Micromonas</taxon>
    </lineage>
</organism>
<comment type="subcellular location">
    <subcellularLocation>
        <location evidence="1">Nucleus</location>
    </subcellularLocation>
</comment>
<evidence type="ECO:0000313" key="11">
    <source>
        <dbReference type="EMBL" id="EEH55073.1"/>
    </source>
</evidence>
<dbReference type="AlphaFoldDB" id="C1MYN2"/>
<evidence type="ECO:0000256" key="8">
    <source>
        <dbReference type="ARBA" id="ARBA00023242"/>
    </source>
</evidence>
<name>C1MYN2_MICPC</name>
<evidence type="ECO:0000256" key="7">
    <source>
        <dbReference type="ARBA" id="ARBA00022786"/>
    </source>
</evidence>
<dbReference type="PANTHER" id="PTHR28672:SF1">
    <property type="entry name" value="ANAPHASE-PROMOTING COMPLEX SUBUNIT 13"/>
    <property type="match status" value="1"/>
</dbReference>
<evidence type="ECO:0000256" key="9">
    <source>
        <dbReference type="ARBA" id="ARBA00023306"/>
    </source>
</evidence>
<keyword evidence="6" id="KW-0498">Mitosis</keyword>
<keyword evidence="5" id="KW-0132">Cell division</keyword>
<dbReference type="Proteomes" id="UP000001876">
    <property type="component" value="Unassembled WGS sequence"/>
</dbReference>
<feature type="region of interest" description="Disordered" evidence="10">
    <location>
        <begin position="29"/>
        <end position="54"/>
    </location>
</feature>
<dbReference type="InterPro" id="IPR008401">
    <property type="entry name" value="Apc13"/>
</dbReference>
<dbReference type="GeneID" id="9686035"/>
<dbReference type="OrthoDB" id="25675at2759"/>
<dbReference type="KEGG" id="mpp:MICPUCDRAFT_59963"/>
<dbReference type="PANTHER" id="PTHR28672">
    <property type="entry name" value="ANAPHASE-PROMOTING COMPLEX SUBUNIT 13"/>
    <property type="match status" value="1"/>
</dbReference>
<reference evidence="11 12" key="1">
    <citation type="journal article" date="2009" name="Science">
        <title>Green evolution and dynamic adaptations revealed by genomes of the marine picoeukaryotes Micromonas.</title>
        <authorList>
            <person name="Worden A.Z."/>
            <person name="Lee J.H."/>
            <person name="Mock T."/>
            <person name="Rouze P."/>
            <person name="Simmons M.P."/>
            <person name="Aerts A.L."/>
            <person name="Allen A.E."/>
            <person name="Cuvelier M.L."/>
            <person name="Derelle E."/>
            <person name="Everett M.V."/>
            <person name="Foulon E."/>
            <person name="Grimwood J."/>
            <person name="Gundlach H."/>
            <person name="Henrissat B."/>
            <person name="Napoli C."/>
            <person name="McDonald S.M."/>
            <person name="Parker M.S."/>
            <person name="Rombauts S."/>
            <person name="Salamov A."/>
            <person name="Von Dassow P."/>
            <person name="Badger J.H."/>
            <person name="Coutinho P.M."/>
            <person name="Demir E."/>
            <person name="Dubchak I."/>
            <person name="Gentemann C."/>
            <person name="Eikrem W."/>
            <person name="Gready J.E."/>
            <person name="John U."/>
            <person name="Lanier W."/>
            <person name="Lindquist E.A."/>
            <person name="Lucas S."/>
            <person name="Mayer K.F."/>
            <person name="Moreau H."/>
            <person name="Not F."/>
            <person name="Otillar R."/>
            <person name="Panaud O."/>
            <person name="Pangilinan J."/>
            <person name="Paulsen I."/>
            <person name="Piegu B."/>
            <person name="Poliakov A."/>
            <person name="Robbens S."/>
            <person name="Schmutz J."/>
            <person name="Toulza E."/>
            <person name="Wyss T."/>
            <person name="Zelensky A."/>
            <person name="Zhou K."/>
            <person name="Armbrust E.V."/>
            <person name="Bhattacharya D."/>
            <person name="Goodenough U.W."/>
            <person name="Van de Peer Y."/>
            <person name="Grigoriev I.V."/>
        </authorList>
    </citation>
    <scope>NUCLEOTIDE SEQUENCE [LARGE SCALE GENOMIC DNA]</scope>
    <source>
        <strain evidence="11 12">CCMP1545</strain>
    </source>
</reference>
<keyword evidence="12" id="KW-1185">Reference proteome</keyword>
<dbReference type="GO" id="GO:0005680">
    <property type="term" value="C:anaphase-promoting complex"/>
    <property type="evidence" value="ECO:0007669"/>
    <property type="project" value="InterPro"/>
</dbReference>
<proteinExistence type="inferred from homology"/>
<evidence type="ECO:0000256" key="6">
    <source>
        <dbReference type="ARBA" id="ARBA00022776"/>
    </source>
</evidence>
<dbReference type="RefSeq" id="XP_003060304.1">
    <property type="nucleotide sequence ID" value="XM_003060258.1"/>
</dbReference>
<dbReference type="EMBL" id="GG663742">
    <property type="protein sequence ID" value="EEH55073.1"/>
    <property type="molecule type" value="Genomic_DNA"/>
</dbReference>
<dbReference type="GO" id="GO:0070979">
    <property type="term" value="P:protein K11-linked ubiquitination"/>
    <property type="evidence" value="ECO:0007669"/>
    <property type="project" value="TreeGrafter"/>
</dbReference>
<protein>
    <recommendedName>
        <fullName evidence="4">Anaphase-promoting complex subunit 13</fullName>
    </recommendedName>
</protein>
<evidence type="ECO:0000256" key="3">
    <source>
        <dbReference type="ARBA" id="ARBA00006940"/>
    </source>
</evidence>
<comment type="pathway">
    <text evidence="2">Protein modification; protein ubiquitination.</text>
</comment>
<keyword evidence="8" id="KW-0539">Nucleus</keyword>
<evidence type="ECO:0000256" key="1">
    <source>
        <dbReference type="ARBA" id="ARBA00004123"/>
    </source>
</evidence>
<sequence length="63" mass="6931">MAYRTGALLDIVDDEWRADVLPFDEIEIPPGISVPGDDGDDAATQAENDGPEKWNELALQFLN</sequence>
<evidence type="ECO:0000256" key="10">
    <source>
        <dbReference type="SAM" id="MobiDB-lite"/>
    </source>
</evidence>
<dbReference type="GO" id="GO:0051301">
    <property type="term" value="P:cell division"/>
    <property type="evidence" value="ECO:0007669"/>
    <property type="project" value="UniProtKB-KW"/>
</dbReference>